<comment type="caution">
    <text evidence="1">The sequence shown here is derived from an EMBL/GenBank/DDBJ whole genome shotgun (WGS) entry which is preliminary data.</text>
</comment>
<evidence type="ECO:0000313" key="2">
    <source>
        <dbReference type="Proteomes" id="UP000257109"/>
    </source>
</evidence>
<sequence length="109" mass="12144">MLACPLQVESWVMVPERRLRFRGSWSGGDCVSLVSQSSDHLPFPTVEGLQAAAPTVHTGLVCGTSKIRILPGRGISYGESKLTGPIWEDDQDRFGSDASCHRHFYRKRR</sequence>
<organism evidence="1 2">
    <name type="scientific">Mucuna pruriens</name>
    <name type="common">Velvet bean</name>
    <name type="synonym">Dolichos pruriens</name>
    <dbReference type="NCBI Taxonomy" id="157652"/>
    <lineage>
        <taxon>Eukaryota</taxon>
        <taxon>Viridiplantae</taxon>
        <taxon>Streptophyta</taxon>
        <taxon>Embryophyta</taxon>
        <taxon>Tracheophyta</taxon>
        <taxon>Spermatophyta</taxon>
        <taxon>Magnoliopsida</taxon>
        <taxon>eudicotyledons</taxon>
        <taxon>Gunneridae</taxon>
        <taxon>Pentapetalae</taxon>
        <taxon>rosids</taxon>
        <taxon>fabids</taxon>
        <taxon>Fabales</taxon>
        <taxon>Fabaceae</taxon>
        <taxon>Papilionoideae</taxon>
        <taxon>50 kb inversion clade</taxon>
        <taxon>NPAAA clade</taxon>
        <taxon>indigoferoid/millettioid clade</taxon>
        <taxon>Phaseoleae</taxon>
        <taxon>Mucuna</taxon>
    </lineage>
</organism>
<dbReference type="AntiFam" id="ANF00040">
    <property type="entry name" value="Overlaps SRP RNA, same strand"/>
</dbReference>
<proteinExistence type="predicted"/>
<dbReference type="EMBL" id="QJKJ01010785">
    <property type="protein sequence ID" value="RDX72751.1"/>
    <property type="molecule type" value="Genomic_DNA"/>
</dbReference>
<gene>
    <name evidence="1" type="ORF">CR513_47720</name>
</gene>
<name>A0A371F377_MUCPR</name>
<keyword evidence="2" id="KW-1185">Reference proteome</keyword>
<reference evidence="1" key="1">
    <citation type="submission" date="2018-05" db="EMBL/GenBank/DDBJ databases">
        <title>Draft genome of Mucuna pruriens seed.</title>
        <authorList>
            <person name="Nnadi N.E."/>
            <person name="Vos R."/>
            <person name="Hasami M.H."/>
            <person name="Devisetty U.K."/>
            <person name="Aguiy J.C."/>
        </authorList>
    </citation>
    <scope>NUCLEOTIDE SEQUENCE [LARGE SCALE GENOMIC DNA]</scope>
    <source>
        <strain evidence="1">JCA_2017</strain>
    </source>
</reference>
<dbReference type="OrthoDB" id="10584793at2759"/>
<evidence type="ECO:0000313" key="1">
    <source>
        <dbReference type="EMBL" id="RDX72751.1"/>
    </source>
</evidence>
<feature type="non-terminal residue" evidence="1">
    <location>
        <position position="1"/>
    </location>
</feature>
<protein>
    <submittedName>
        <fullName evidence="1">Uncharacterized protein</fullName>
    </submittedName>
</protein>
<dbReference type="Proteomes" id="UP000257109">
    <property type="component" value="Unassembled WGS sequence"/>
</dbReference>
<accession>A0A371F377</accession>
<dbReference type="AlphaFoldDB" id="A0A371F377"/>